<name>A0A1H0SHU0_9MICO</name>
<dbReference type="InterPro" id="IPR003593">
    <property type="entry name" value="AAA+_ATPase"/>
</dbReference>
<dbReference type="InterPro" id="IPR017871">
    <property type="entry name" value="ABC_transporter-like_CS"/>
</dbReference>
<dbReference type="OrthoDB" id="9804819at2"/>
<dbReference type="Gene3D" id="3.40.50.300">
    <property type="entry name" value="P-loop containing nucleotide triphosphate hydrolases"/>
    <property type="match status" value="1"/>
</dbReference>
<dbReference type="EMBL" id="LT629711">
    <property type="protein sequence ID" value="SDP40788.1"/>
    <property type="molecule type" value="Genomic_DNA"/>
</dbReference>
<organism evidence="6 7">
    <name type="scientific">Pedococcus dokdonensis</name>
    <dbReference type="NCBI Taxonomy" id="443156"/>
    <lineage>
        <taxon>Bacteria</taxon>
        <taxon>Bacillati</taxon>
        <taxon>Actinomycetota</taxon>
        <taxon>Actinomycetes</taxon>
        <taxon>Micrococcales</taxon>
        <taxon>Intrasporangiaceae</taxon>
        <taxon>Pedococcus</taxon>
    </lineage>
</organism>
<dbReference type="SUPFAM" id="SSF52540">
    <property type="entry name" value="P-loop containing nucleoside triphosphate hydrolases"/>
    <property type="match status" value="1"/>
</dbReference>
<dbReference type="PROSITE" id="PS00211">
    <property type="entry name" value="ABC_TRANSPORTER_1"/>
    <property type="match status" value="1"/>
</dbReference>
<protein>
    <submittedName>
        <fullName evidence="6">ABC-2 type transport system ATP-binding protein</fullName>
    </submittedName>
</protein>
<feature type="domain" description="ABC transporter" evidence="5">
    <location>
        <begin position="8"/>
        <end position="237"/>
    </location>
</feature>
<dbReference type="Pfam" id="PF00005">
    <property type="entry name" value="ABC_tran"/>
    <property type="match status" value="1"/>
</dbReference>
<evidence type="ECO:0000256" key="2">
    <source>
        <dbReference type="ARBA" id="ARBA00022448"/>
    </source>
</evidence>
<evidence type="ECO:0000256" key="4">
    <source>
        <dbReference type="ARBA" id="ARBA00022840"/>
    </source>
</evidence>
<keyword evidence="7" id="KW-1185">Reference proteome</keyword>
<accession>A0A1H0SHU0</accession>
<keyword evidence="4 6" id="KW-0067">ATP-binding</keyword>
<proteinExistence type="inferred from homology"/>
<evidence type="ECO:0000313" key="6">
    <source>
        <dbReference type="EMBL" id="SDP40788.1"/>
    </source>
</evidence>
<sequence length="243" mass="25981">MTGPAPALQCRSLVKRYGDLIALDHLDLVVPAAEVHALVGFNGAGKSTLMRVILGMTHADTGEVTILGSDLVRGEADWSRVGHLVDSPFGYPELTVIENLYAAARLHGLSHRPAQQATGRAIQRLALEPWARRTAGTLSQGNRQRLGLAASVLHRPALLVLDEPTNALDPSGVVLLRDLVAELSADGTAVLVSSHHLDEVARVANRVSVVHTGRVIGELDPTTPDLERTFFAMVHEADTEDVA</sequence>
<keyword evidence="3" id="KW-0547">Nucleotide-binding</keyword>
<keyword evidence="2" id="KW-0813">Transport</keyword>
<reference evidence="7" key="1">
    <citation type="submission" date="2016-10" db="EMBL/GenBank/DDBJ databases">
        <authorList>
            <person name="Varghese N."/>
            <person name="Submissions S."/>
        </authorList>
    </citation>
    <scope>NUCLEOTIDE SEQUENCE [LARGE SCALE GENOMIC DNA]</scope>
    <source>
        <strain evidence="7">DSM 22329</strain>
    </source>
</reference>
<dbReference type="RefSeq" id="WP_091785572.1">
    <property type="nucleotide sequence ID" value="NZ_LT629711.1"/>
</dbReference>
<dbReference type="STRING" id="443156.SAMN04489867_2351"/>
<evidence type="ECO:0000313" key="7">
    <source>
        <dbReference type="Proteomes" id="UP000199077"/>
    </source>
</evidence>
<comment type="similarity">
    <text evidence="1">Belongs to the ABC transporter superfamily.</text>
</comment>
<dbReference type="InterPro" id="IPR027417">
    <property type="entry name" value="P-loop_NTPase"/>
</dbReference>
<dbReference type="AlphaFoldDB" id="A0A1H0SHU0"/>
<dbReference type="InterPro" id="IPR003439">
    <property type="entry name" value="ABC_transporter-like_ATP-bd"/>
</dbReference>
<dbReference type="PROSITE" id="PS50893">
    <property type="entry name" value="ABC_TRANSPORTER_2"/>
    <property type="match status" value="1"/>
</dbReference>
<dbReference type="PANTHER" id="PTHR43335">
    <property type="entry name" value="ABC TRANSPORTER, ATP-BINDING PROTEIN"/>
    <property type="match status" value="1"/>
</dbReference>
<dbReference type="GO" id="GO:0005524">
    <property type="term" value="F:ATP binding"/>
    <property type="evidence" value="ECO:0007669"/>
    <property type="project" value="UniProtKB-KW"/>
</dbReference>
<gene>
    <name evidence="6" type="ORF">SAMN04489867_2351</name>
</gene>
<evidence type="ECO:0000259" key="5">
    <source>
        <dbReference type="PROSITE" id="PS50893"/>
    </source>
</evidence>
<dbReference type="GO" id="GO:0016887">
    <property type="term" value="F:ATP hydrolysis activity"/>
    <property type="evidence" value="ECO:0007669"/>
    <property type="project" value="InterPro"/>
</dbReference>
<dbReference type="PANTHER" id="PTHR43335:SF4">
    <property type="entry name" value="ABC TRANSPORTER, ATP-BINDING PROTEIN"/>
    <property type="match status" value="1"/>
</dbReference>
<dbReference type="Proteomes" id="UP000199077">
    <property type="component" value="Chromosome I"/>
</dbReference>
<evidence type="ECO:0000256" key="1">
    <source>
        <dbReference type="ARBA" id="ARBA00005417"/>
    </source>
</evidence>
<dbReference type="SMART" id="SM00382">
    <property type="entry name" value="AAA"/>
    <property type="match status" value="1"/>
</dbReference>
<evidence type="ECO:0000256" key="3">
    <source>
        <dbReference type="ARBA" id="ARBA00022741"/>
    </source>
</evidence>